<feature type="compositionally biased region" description="Polar residues" evidence="1">
    <location>
        <begin position="406"/>
        <end position="432"/>
    </location>
</feature>
<evidence type="ECO:0000313" key="4">
    <source>
        <dbReference type="Proteomes" id="UP001367676"/>
    </source>
</evidence>
<gene>
    <name evidence="3" type="ORF">V9T40_003096</name>
</gene>
<proteinExistence type="predicted"/>
<organism evidence="3 4">
    <name type="scientific">Parthenolecanium corni</name>
    <dbReference type="NCBI Taxonomy" id="536013"/>
    <lineage>
        <taxon>Eukaryota</taxon>
        <taxon>Metazoa</taxon>
        <taxon>Ecdysozoa</taxon>
        <taxon>Arthropoda</taxon>
        <taxon>Hexapoda</taxon>
        <taxon>Insecta</taxon>
        <taxon>Pterygota</taxon>
        <taxon>Neoptera</taxon>
        <taxon>Paraneoptera</taxon>
        <taxon>Hemiptera</taxon>
        <taxon>Sternorrhyncha</taxon>
        <taxon>Coccoidea</taxon>
        <taxon>Coccidae</taxon>
        <taxon>Parthenolecanium</taxon>
    </lineage>
</organism>
<feature type="region of interest" description="Disordered" evidence="1">
    <location>
        <begin position="37"/>
        <end position="56"/>
    </location>
</feature>
<feature type="compositionally biased region" description="Low complexity" evidence="1">
    <location>
        <begin position="638"/>
        <end position="653"/>
    </location>
</feature>
<dbReference type="SUPFAM" id="SSF47769">
    <property type="entry name" value="SAM/Pointed domain"/>
    <property type="match status" value="1"/>
</dbReference>
<accession>A0AAN9TQM5</accession>
<dbReference type="EMBL" id="JBBCAQ010000006">
    <property type="protein sequence ID" value="KAK7603097.1"/>
    <property type="molecule type" value="Genomic_DNA"/>
</dbReference>
<dbReference type="Proteomes" id="UP001367676">
    <property type="component" value="Unassembled WGS sequence"/>
</dbReference>
<evidence type="ECO:0000256" key="1">
    <source>
        <dbReference type="SAM" id="MobiDB-lite"/>
    </source>
</evidence>
<dbReference type="AlphaFoldDB" id="A0AAN9TQM5"/>
<feature type="compositionally biased region" description="Polar residues" evidence="1">
    <location>
        <begin position="186"/>
        <end position="206"/>
    </location>
</feature>
<feature type="region of interest" description="Disordered" evidence="1">
    <location>
        <begin position="521"/>
        <end position="619"/>
    </location>
</feature>
<feature type="region of interest" description="Disordered" evidence="1">
    <location>
        <begin position="636"/>
        <end position="666"/>
    </location>
</feature>
<feature type="domain" description="SAM" evidence="2">
    <location>
        <begin position="921"/>
        <end position="985"/>
    </location>
</feature>
<sequence>MATTVRRVKRLGKRNSYCQRLVPAPCWSSVPQFTEVDGNGDKLTSGGSLKVTPPPYRMPPQPLYSEPASIPGSATPSIQQMHTHSNKFPIEREVILSNYDKNSKIPILNEYHKKQKSAAVAPDAPNVQVAWTEDRTNRTYCEIRNSSNSNVSDNINVEYHRTYKAQPLSLLDNTNASEPSPIVNPADSNGFTNYPKSAGRSHSTPETADGTPKPFPSRTYHTIKDMISSRFSKPKSDQQPETGLNNSESHDNAKPADNTLSPHSQLVQRGVYLASSQSTSRTPAPCPGPGGGAANAADAAKREQMAASANQFRERGVDVSQTAGVSKQSTYNAHGEGASATKNIYDSCASNKPIPPRTPGLDAKTPNRFRDPVDQRSVSRNQRFDIGHNGNVARNVMRIQNGGDGSSRQNEINESGSSVPPTIYGRQQTPTRSQRIYEHRVDRNPHSEVYSTKLPPSSRDAQQRLLAAEDVNRRMLPTVRSDEYEAHNKHGGASQLPNDTKYSLVNAVDRCSISRARSNDHLLESPCNKSPYARKDLPLKQKSKSFESLGNENNEEEKIEMKENGGAFNGVNSDYEKHRCGGQSDSGRGSTVYSSGKLNHTPDTSPDSSEPHRGAANKDNQWVDMVENELKHILEPKSNASMANSTMSDSSTSPPLPPVSPDVSSDEMTSAYKHKAMLYGSKVETSYRSSVPSSHSRNVWARTNSKDKLHQRLAVSMKRPELSNKIPSTVASSSIDLDSMLDEENNTSDEDVSISDTRAIRKQLEGLENMYSEVMKLLGVKKSALNRYPSTDPRVNRRRLCGSVSSLPSSVSSRPIRDRHRRPEDRKKFVRDIKGINKRFQRLESHVVTLARSVAHLSSEMRTQHLMIQEMEVIRGELTNLRAQTNMLTVRSQTMPRFHQFTNSEQVNSSPDKMKKLTKFFGDEPPLLRLFLKKLGYEKYATVFEKERIGLVELPYMSEERLQKLGIPMGPRLRIIQEAQLGFPGAHENTLCIV</sequence>
<feature type="region of interest" description="Disordered" evidence="1">
    <location>
        <begin position="351"/>
        <end position="372"/>
    </location>
</feature>
<name>A0AAN9TQM5_9HEMI</name>
<dbReference type="InterPro" id="IPR013761">
    <property type="entry name" value="SAM/pointed_sf"/>
</dbReference>
<feature type="compositionally biased region" description="Polar residues" evidence="1">
    <location>
        <begin position="237"/>
        <end position="247"/>
    </location>
</feature>
<feature type="compositionally biased region" description="Low complexity" evidence="1">
    <location>
        <begin position="804"/>
        <end position="813"/>
    </location>
</feature>
<comment type="caution">
    <text evidence="3">The sequence shown here is derived from an EMBL/GenBank/DDBJ whole genome shotgun (WGS) entry which is preliminary data.</text>
</comment>
<dbReference type="InterPro" id="IPR001660">
    <property type="entry name" value="SAM"/>
</dbReference>
<keyword evidence="4" id="KW-1185">Reference proteome</keyword>
<feature type="compositionally biased region" description="Polar residues" evidence="1">
    <location>
        <begin position="583"/>
        <end position="608"/>
    </location>
</feature>
<feature type="region of interest" description="Disordered" evidence="1">
    <location>
        <begin position="171"/>
        <end position="261"/>
    </location>
</feature>
<dbReference type="SMART" id="SM00454">
    <property type="entry name" value="SAM"/>
    <property type="match status" value="1"/>
</dbReference>
<reference evidence="3 4" key="1">
    <citation type="submission" date="2024-03" db="EMBL/GenBank/DDBJ databases">
        <title>Adaptation during the transition from Ophiocordyceps entomopathogen to insect associate is accompanied by gene loss and intensified selection.</title>
        <authorList>
            <person name="Ward C.M."/>
            <person name="Onetto C.A."/>
            <person name="Borneman A.R."/>
        </authorList>
    </citation>
    <scope>NUCLEOTIDE SEQUENCE [LARGE SCALE GENOMIC DNA]</scope>
    <source>
        <strain evidence="3">AWRI1</strain>
        <tissue evidence="3">Single Adult Female</tissue>
    </source>
</reference>
<dbReference type="Pfam" id="PF00536">
    <property type="entry name" value="SAM_1"/>
    <property type="match status" value="1"/>
</dbReference>
<dbReference type="Gene3D" id="1.10.150.50">
    <property type="entry name" value="Transcription Factor, Ets-1"/>
    <property type="match status" value="1"/>
</dbReference>
<feature type="region of interest" description="Disordered" evidence="1">
    <location>
        <begin position="273"/>
        <end position="300"/>
    </location>
</feature>
<evidence type="ECO:0000313" key="3">
    <source>
        <dbReference type="EMBL" id="KAK7603097.1"/>
    </source>
</evidence>
<protein>
    <recommendedName>
        <fullName evidence="2">SAM domain-containing protein</fullName>
    </recommendedName>
</protein>
<feature type="region of interest" description="Disordered" evidence="1">
    <location>
        <begin position="399"/>
        <end position="432"/>
    </location>
</feature>
<feature type="region of interest" description="Disordered" evidence="1">
    <location>
        <begin position="804"/>
        <end position="826"/>
    </location>
</feature>
<evidence type="ECO:0000259" key="2">
    <source>
        <dbReference type="SMART" id="SM00454"/>
    </source>
</evidence>